<accession>A0AAU7DEB5</accession>
<dbReference type="Gene3D" id="1.20.144.10">
    <property type="entry name" value="Phosphatidic acid phosphatase type 2/haloperoxidase"/>
    <property type="match status" value="1"/>
</dbReference>
<keyword evidence="1" id="KW-1133">Transmembrane helix</keyword>
<evidence type="ECO:0000259" key="2">
    <source>
        <dbReference type="Pfam" id="PF01569"/>
    </source>
</evidence>
<feature type="transmembrane region" description="Helical" evidence="1">
    <location>
        <begin position="135"/>
        <end position="154"/>
    </location>
</feature>
<dbReference type="Pfam" id="PF01569">
    <property type="entry name" value="PAP2"/>
    <property type="match status" value="1"/>
</dbReference>
<evidence type="ECO:0000313" key="3">
    <source>
        <dbReference type="EMBL" id="XBH15716.1"/>
    </source>
</evidence>
<dbReference type="SUPFAM" id="SSF48317">
    <property type="entry name" value="Acid phosphatase/Vanadium-dependent haloperoxidase"/>
    <property type="match status" value="1"/>
</dbReference>
<dbReference type="EMBL" id="CP121196">
    <property type="protein sequence ID" value="XBH15716.1"/>
    <property type="molecule type" value="Genomic_DNA"/>
</dbReference>
<name>A0AAU7DEB5_9BACT</name>
<proteinExistence type="predicted"/>
<gene>
    <name evidence="3" type="ORF">P8935_14170</name>
</gene>
<reference evidence="3" key="1">
    <citation type="submission" date="2023-03" db="EMBL/GenBank/DDBJ databases">
        <title>Edaphobacter sp.</title>
        <authorList>
            <person name="Huber K.J."/>
            <person name="Papendorf J."/>
            <person name="Pilke C."/>
            <person name="Bunk B."/>
            <person name="Sproeer C."/>
            <person name="Pester M."/>
        </authorList>
    </citation>
    <scope>NUCLEOTIDE SEQUENCE</scope>
    <source>
        <strain evidence="3">DSM 110680</strain>
    </source>
</reference>
<keyword evidence="1" id="KW-0472">Membrane</keyword>
<feature type="transmembrane region" description="Helical" evidence="1">
    <location>
        <begin position="61"/>
        <end position="77"/>
    </location>
</feature>
<organism evidence="3">
    <name type="scientific">Telmatobacter sp. DSM 110680</name>
    <dbReference type="NCBI Taxonomy" id="3036704"/>
    <lineage>
        <taxon>Bacteria</taxon>
        <taxon>Pseudomonadati</taxon>
        <taxon>Acidobacteriota</taxon>
        <taxon>Terriglobia</taxon>
        <taxon>Terriglobales</taxon>
        <taxon>Acidobacteriaceae</taxon>
        <taxon>Telmatobacter</taxon>
    </lineage>
</organism>
<protein>
    <submittedName>
        <fullName evidence="3">Phosphatase PAP2 family protein</fullName>
    </submittedName>
</protein>
<dbReference type="RefSeq" id="WP_348260950.1">
    <property type="nucleotide sequence ID" value="NZ_CP121196.1"/>
</dbReference>
<dbReference type="InterPro" id="IPR000326">
    <property type="entry name" value="PAP2/HPO"/>
</dbReference>
<feature type="transmembrane region" description="Helical" evidence="1">
    <location>
        <begin position="26"/>
        <end position="49"/>
    </location>
</feature>
<dbReference type="InterPro" id="IPR036938">
    <property type="entry name" value="PAP2/HPO_sf"/>
</dbReference>
<keyword evidence="1" id="KW-0812">Transmembrane</keyword>
<sequence length="183" mass="19357">MAVVFVCFDVPIARRVYGMLSSAESLATGFGSAVLLGIEAAVALALVFIRITRGHLSPSREATLLACLASICAYAINDSTLKFFFGVPNPLAVLHGSQHAFNFLHGSSSSSFPSGHMVLAGAFAGVFMRLYRTSILPLSVFLLVPSVLLILGEWHFVSDVIAGTFVGVSAGLLASEVWLAHSR</sequence>
<feature type="domain" description="Phosphatidic acid phosphatase type 2/haloperoxidase" evidence="2">
    <location>
        <begin position="65"/>
        <end position="176"/>
    </location>
</feature>
<feature type="transmembrane region" description="Helical" evidence="1">
    <location>
        <begin position="111"/>
        <end position="128"/>
    </location>
</feature>
<evidence type="ECO:0000256" key="1">
    <source>
        <dbReference type="SAM" id="Phobius"/>
    </source>
</evidence>
<dbReference type="AlphaFoldDB" id="A0AAU7DEB5"/>
<feature type="transmembrane region" description="Helical" evidence="1">
    <location>
        <begin position="160"/>
        <end position="180"/>
    </location>
</feature>